<keyword evidence="2" id="KW-0812">Transmembrane</keyword>
<feature type="transmembrane region" description="Helical" evidence="2">
    <location>
        <begin position="135"/>
        <end position="154"/>
    </location>
</feature>
<evidence type="ECO:0000256" key="2">
    <source>
        <dbReference type="SAM" id="Phobius"/>
    </source>
</evidence>
<feature type="transmembrane region" description="Helical" evidence="2">
    <location>
        <begin position="82"/>
        <end position="101"/>
    </location>
</feature>
<keyword evidence="2" id="KW-1133">Transmembrane helix</keyword>
<proteinExistence type="predicted"/>
<keyword evidence="2" id="KW-0472">Membrane</keyword>
<gene>
    <name evidence="3" type="ORF">ACFSJ0_27610</name>
</gene>
<feature type="transmembrane region" description="Helical" evidence="2">
    <location>
        <begin position="44"/>
        <end position="62"/>
    </location>
</feature>
<feature type="transmembrane region" description="Helical" evidence="2">
    <location>
        <begin position="113"/>
        <end position="129"/>
    </location>
</feature>
<evidence type="ECO:0000313" key="4">
    <source>
        <dbReference type="Proteomes" id="UP001597097"/>
    </source>
</evidence>
<organism evidence="3 4">
    <name type="scientific">Nonomuraea guangzhouensis</name>
    <dbReference type="NCBI Taxonomy" id="1291555"/>
    <lineage>
        <taxon>Bacteria</taxon>
        <taxon>Bacillati</taxon>
        <taxon>Actinomycetota</taxon>
        <taxon>Actinomycetes</taxon>
        <taxon>Streptosporangiales</taxon>
        <taxon>Streptosporangiaceae</taxon>
        <taxon>Nonomuraea</taxon>
    </lineage>
</organism>
<reference evidence="4" key="1">
    <citation type="journal article" date="2019" name="Int. J. Syst. Evol. Microbiol.">
        <title>The Global Catalogue of Microorganisms (GCM) 10K type strain sequencing project: providing services to taxonomists for standard genome sequencing and annotation.</title>
        <authorList>
            <consortium name="The Broad Institute Genomics Platform"/>
            <consortium name="The Broad Institute Genome Sequencing Center for Infectious Disease"/>
            <person name="Wu L."/>
            <person name="Ma J."/>
        </authorList>
    </citation>
    <scope>NUCLEOTIDE SEQUENCE [LARGE SCALE GENOMIC DNA]</scope>
    <source>
        <strain evidence="4">CGMCC 1.15399</strain>
    </source>
</reference>
<evidence type="ECO:0000256" key="1">
    <source>
        <dbReference type="SAM" id="MobiDB-lite"/>
    </source>
</evidence>
<evidence type="ECO:0000313" key="3">
    <source>
        <dbReference type="EMBL" id="MFD1540855.1"/>
    </source>
</evidence>
<protein>
    <submittedName>
        <fullName evidence="3">DUF6326 family protein</fullName>
    </submittedName>
</protein>
<sequence length="167" mass="17848">MTGTGSFRHRRQPRGTGRESPGPRPTTQKGAEAEMSDVRATLSTLWIVVMFTMLYADVLSFMNAEFLRGLMAGHAEGVPVTPLLLVGSAVMVEIPIVMVVLSRVLKPAVTRRVTLVAVPLTAAFIIGGGSAKPHYLVLAAVEVVCLAVILRQAWRMNTSPAVSRPAG</sequence>
<comment type="caution">
    <text evidence="3">The sequence shown here is derived from an EMBL/GenBank/DDBJ whole genome shotgun (WGS) entry which is preliminary data.</text>
</comment>
<name>A0ABW4GEA4_9ACTN</name>
<dbReference type="InterPro" id="IPR046289">
    <property type="entry name" value="DUF6326"/>
</dbReference>
<dbReference type="Proteomes" id="UP001597097">
    <property type="component" value="Unassembled WGS sequence"/>
</dbReference>
<dbReference type="Pfam" id="PF19851">
    <property type="entry name" value="DUF6326"/>
    <property type="match status" value="1"/>
</dbReference>
<keyword evidence="4" id="KW-1185">Reference proteome</keyword>
<feature type="region of interest" description="Disordered" evidence="1">
    <location>
        <begin position="1"/>
        <end position="34"/>
    </location>
</feature>
<accession>A0ABW4GEA4</accession>
<dbReference type="EMBL" id="JBHUCM010000019">
    <property type="protein sequence ID" value="MFD1540855.1"/>
    <property type="molecule type" value="Genomic_DNA"/>
</dbReference>
<dbReference type="RefSeq" id="WP_219537116.1">
    <property type="nucleotide sequence ID" value="NZ_JAHKRM010000035.1"/>
</dbReference>